<feature type="transmembrane region" description="Helical" evidence="11">
    <location>
        <begin position="874"/>
        <end position="897"/>
    </location>
</feature>
<reference evidence="13" key="1">
    <citation type="submission" date="2022-01" db="EMBL/GenBank/DDBJ databases">
        <authorList>
            <person name="Braso-Vives M."/>
        </authorList>
    </citation>
    <scope>NUCLEOTIDE SEQUENCE</scope>
</reference>
<feature type="compositionally biased region" description="Acidic residues" evidence="10">
    <location>
        <begin position="213"/>
        <end position="223"/>
    </location>
</feature>
<evidence type="ECO:0000256" key="8">
    <source>
        <dbReference type="PIRSR" id="PIRSR603915-2"/>
    </source>
</evidence>
<gene>
    <name evidence="13" type="primary">PKD1L3</name>
    <name evidence="13" type="ORF">BLAG_LOCUS14630</name>
</gene>
<organism evidence="13 14">
    <name type="scientific">Branchiostoma lanceolatum</name>
    <name type="common">Common lancelet</name>
    <name type="synonym">Amphioxus lanceolatum</name>
    <dbReference type="NCBI Taxonomy" id="7740"/>
    <lineage>
        <taxon>Eukaryota</taxon>
        <taxon>Metazoa</taxon>
        <taxon>Chordata</taxon>
        <taxon>Cephalochordata</taxon>
        <taxon>Leptocardii</taxon>
        <taxon>Amphioxiformes</taxon>
        <taxon>Branchiostomatidae</taxon>
        <taxon>Branchiostoma</taxon>
    </lineage>
</organism>
<keyword evidence="5 11" id="KW-1133">Transmembrane helix</keyword>
<feature type="region of interest" description="Disordered" evidence="10">
    <location>
        <begin position="991"/>
        <end position="1011"/>
    </location>
</feature>
<dbReference type="Pfam" id="PF01825">
    <property type="entry name" value="GPS"/>
    <property type="match status" value="1"/>
</dbReference>
<dbReference type="Pfam" id="PF01477">
    <property type="entry name" value="PLAT"/>
    <property type="match status" value="1"/>
</dbReference>
<dbReference type="InterPro" id="IPR036392">
    <property type="entry name" value="PLAT/LH2_dom_sf"/>
</dbReference>
<evidence type="ECO:0000256" key="6">
    <source>
        <dbReference type="ARBA" id="ARBA00023136"/>
    </source>
</evidence>
<keyword evidence="3 11" id="KW-0812">Transmembrane</keyword>
<feature type="transmembrane region" description="Helical" evidence="11">
    <location>
        <begin position="1016"/>
        <end position="1034"/>
    </location>
</feature>
<feature type="transmembrane region" description="Helical" evidence="11">
    <location>
        <begin position="565"/>
        <end position="585"/>
    </location>
</feature>
<evidence type="ECO:0000256" key="9">
    <source>
        <dbReference type="PROSITE-ProRule" id="PRU00152"/>
    </source>
</evidence>
<evidence type="ECO:0000256" key="4">
    <source>
        <dbReference type="ARBA" id="ARBA00022729"/>
    </source>
</evidence>
<evidence type="ECO:0000313" key="14">
    <source>
        <dbReference type="Proteomes" id="UP000838412"/>
    </source>
</evidence>
<dbReference type="Gene3D" id="2.60.60.20">
    <property type="entry name" value="PLAT/LH2 domain"/>
    <property type="match status" value="1"/>
</dbReference>
<evidence type="ECO:0000256" key="1">
    <source>
        <dbReference type="ARBA" id="ARBA00004141"/>
    </source>
</evidence>
<name>A0A8J9ZJ48_BRALA</name>
<comment type="similarity">
    <text evidence="2">Belongs to the polycystin family.</text>
</comment>
<dbReference type="OrthoDB" id="10039908at2759"/>
<dbReference type="SUPFAM" id="SSF49723">
    <property type="entry name" value="Lipase/lipooxygenase domain (PLAT/LH2 domain)"/>
    <property type="match status" value="1"/>
</dbReference>
<dbReference type="Gene3D" id="2.60.220.50">
    <property type="match status" value="1"/>
</dbReference>
<evidence type="ECO:0000256" key="5">
    <source>
        <dbReference type="ARBA" id="ARBA00022989"/>
    </source>
</evidence>
<feature type="transmembrane region" description="Helical" evidence="11">
    <location>
        <begin position="1367"/>
        <end position="1387"/>
    </location>
</feature>
<dbReference type="PRINTS" id="PR01433">
    <property type="entry name" value="POLYCYSTIN2"/>
</dbReference>
<dbReference type="InterPro" id="IPR051223">
    <property type="entry name" value="Polycystin"/>
</dbReference>
<keyword evidence="14" id="KW-1185">Reference proteome</keyword>
<feature type="compositionally biased region" description="Basic and acidic residues" evidence="10">
    <location>
        <begin position="227"/>
        <end position="236"/>
    </location>
</feature>
<dbReference type="EMBL" id="OV696687">
    <property type="protein sequence ID" value="CAH1255661.1"/>
    <property type="molecule type" value="Genomic_DNA"/>
</dbReference>
<feature type="transmembrane region" description="Helical" evidence="11">
    <location>
        <begin position="772"/>
        <end position="790"/>
    </location>
</feature>
<dbReference type="GO" id="GO:0005262">
    <property type="term" value="F:calcium channel activity"/>
    <property type="evidence" value="ECO:0007669"/>
    <property type="project" value="TreeGrafter"/>
</dbReference>
<feature type="transmembrane region" description="Helical" evidence="11">
    <location>
        <begin position="1272"/>
        <end position="1296"/>
    </location>
</feature>
<dbReference type="PANTHER" id="PTHR10877">
    <property type="entry name" value="POLYCYSTIN FAMILY MEMBER"/>
    <property type="match status" value="1"/>
</dbReference>
<feature type="region of interest" description="Disordered" evidence="10">
    <location>
        <begin position="1"/>
        <end position="65"/>
    </location>
</feature>
<keyword evidence="4" id="KW-0732">Signal</keyword>
<evidence type="ECO:0000256" key="2">
    <source>
        <dbReference type="ARBA" id="ARBA00007200"/>
    </source>
</evidence>
<feature type="transmembrane region" description="Helical" evidence="11">
    <location>
        <begin position="1316"/>
        <end position="1334"/>
    </location>
</feature>
<feature type="compositionally biased region" description="Basic and acidic residues" evidence="10">
    <location>
        <begin position="994"/>
        <end position="1011"/>
    </location>
</feature>
<feature type="transmembrane region" description="Helical" evidence="11">
    <location>
        <begin position="917"/>
        <end position="940"/>
    </location>
</feature>
<dbReference type="PANTHER" id="PTHR10877:SF194">
    <property type="entry name" value="LOCATION OF VULVA DEFECTIVE 1"/>
    <property type="match status" value="1"/>
</dbReference>
<dbReference type="PROSITE" id="PS50095">
    <property type="entry name" value="PLAT"/>
    <property type="match status" value="1"/>
</dbReference>
<dbReference type="GO" id="GO:0050982">
    <property type="term" value="P:detection of mechanical stimulus"/>
    <property type="evidence" value="ECO:0007669"/>
    <property type="project" value="TreeGrafter"/>
</dbReference>
<dbReference type="GO" id="GO:0005509">
    <property type="term" value="F:calcium ion binding"/>
    <property type="evidence" value="ECO:0007669"/>
    <property type="project" value="InterPro"/>
</dbReference>
<dbReference type="InterPro" id="IPR001024">
    <property type="entry name" value="PLAT/LH2_dom"/>
</dbReference>
<comment type="caution">
    <text evidence="9">Lacks conserved residue(s) required for the propagation of feature annotation.</text>
</comment>
<evidence type="ECO:0000256" key="11">
    <source>
        <dbReference type="SAM" id="Phobius"/>
    </source>
</evidence>
<dbReference type="SMART" id="SM00303">
    <property type="entry name" value="GPS"/>
    <property type="match status" value="1"/>
</dbReference>
<feature type="compositionally biased region" description="Acidic residues" evidence="10">
    <location>
        <begin position="36"/>
        <end position="65"/>
    </location>
</feature>
<sequence length="1576" mass="177347">MEDTTEDAWQEQVDIQVNDDEMLSDDWHDGGIGPPPDDESLGSENTEQDSEVSGSSDDEGPSDALVADDEDTLQTIFPPLMVEGLAIPAIDILDLNDIAATNPVELVKALARVMQPTCKPALDTLKIASERLGTSDAASVLIQLCDVVIKACGERSLEEEPSFFTVLDNLNDALARKEVTTQDVMRISTDMLRSVGRLFHEALHQVDDYSSMDDEFLSPEEQADQAQQEREENDQKVLDDMAERLRRELTPDGRGIRIDSDGLSLRVQRIRGKDLATLRLEGAGVNVAFPSAEKLFEGFVPKFVDAKLMSYHDNPFTWGNNSNVINSGVHDISLVPSSMSVGDIKDAEDDILIAIATNEYYPSYELVHEVDSTCNGSVVHHVFNVSDKDDAFVVQVTALNRSSRVSVYGRRGGLAHSKNCEVCLTWRDWKPTVSRHGAPESQSVMFFVSGKNHTGKYSVGVEIAGVDDEEAVVDGVLVVYPADKSGLNGTQFYSLKVVRLRCRYWAEDAETWLPNGCKVHPTSTITKTVCACNHMTAFGADFVTAPNTIDLTTVFDKFADIGNNAGVLATVLTTLALYLIAVVYLRKVDKADMKKLIVHGLPDNRSTDTYYYKMTVYTSYGRGSQTNSNVAFSLLGDKGSTGVRVFKQDPETFQAGGVDVFLLAVQECLGDLHRLQIWHDNQGGDDRAWKLDKVIVRDLQSGETNSFLCNQWLSLDHGDGKINRIIPASTEQDLSSVDLFTTKAAGAFRNEHIWLSVIFCPSGSQFSRAQRLSCGLCIVYTTMIANAMWYKTEDNLEQTNVVNLGIVSFTLHELYVSTMTSLCVLPVNVLLIQLFNWCKEKQQPTKSSAYVAEKEHARSLLLKRWSSSQFLPHGFVYVAWSILVLASSVSAFFTILYSLEWGPEKANKWLKTFLMSFVQDVLVVQPVKILFLSALVSFLCKRVAVSSTREDPVRQHIDVEDSSQSEGGLFAWISRRAAMRVAKLQMQKAFSKHHQTDESQGEQKKKEETRKNTDNVIQEVAGFFLFLLVLLFVANGGTNVYSHHAYNTVGGLFQWGFNEIKTADDYWSWARDVLIPGLFQEEHYNSDRLIWRRTLFMSDTTSYRIGAARYKQIRIKPRPCDFHQRYPSLFWNQECNVGNSFSDEETRNFLPGWRPLSSASNSSGDYSSKQSPWSYHLPGSGGELPVMGDIATYDSGVYVAGVGRNKDAALAVIADLKEANWIDRYTRAVVVEFTVYNANVNFFSSVSYLVEFLNMGGAVPSRSIRTYRLHRFVGTAGYIILAMHVFYVACFLYILYREGKLMKEQGKRYCKQPWNLLEIVNILVSFSAIAIFAVDYTTSRNTLDKLLHHHESSKFISFDQASFWNQVFVWTVATVAFINIFKFLRLLRFNPLMCVLMTSLRRMLPEVAGFAVYFTLLFLSFVQLGHLVFGLKIQEYSTITASGKSLFLCALGSFNFDEILSTSRILGPMFLYGYLCIIFIIIINILLAIINDALVVMRGYTPPPEHREILEELWRRVANFFGLTNSEIQEDDMLASERLEDCLSRLDLLARTMKERRIAENVMRMYRQAYELPTKR</sequence>
<keyword evidence="6 11" id="KW-0472">Membrane</keyword>
<feature type="domain" description="PLAT" evidence="12">
    <location>
        <begin position="610"/>
        <end position="727"/>
    </location>
</feature>
<dbReference type="SMART" id="SM00308">
    <property type="entry name" value="LH2"/>
    <property type="match status" value="1"/>
</dbReference>
<proteinExistence type="inferred from homology"/>
<evidence type="ECO:0000259" key="12">
    <source>
        <dbReference type="PROSITE" id="PS50095"/>
    </source>
</evidence>
<feature type="transmembrane region" description="Helical" evidence="11">
    <location>
        <begin position="1407"/>
        <end position="1429"/>
    </location>
</feature>
<dbReference type="Proteomes" id="UP000838412">
    <property type="component" value="Chromosome 2"/>
</dbReference>
<dbReference type="InterPro" id="IPR000203">
    <property type="entry name" value="GPS"/>
</dbReference>
<protein>
    <submittedName>
        <fullName evidence="13">PKD1L3 protein</fullName>
    </submittedName>
</protein>
<accession>A0A8J9ZJ48</accession>
<dbReference type="InterPro" id="IPR046791">
    <property type="entry name" value="Polycystin_dom"/>
</dbReference>
<dbReference type="Pfam" id="PF20519">
    <property type="entry name" value="Polycystin_dom"/>
    <property type="match status" value="1"/>
</dbReference>
<dbReference type="FunFam" id="2.60.220.50:FF:000040">
    <property type="entry name" value="Uncharacterized protein"/>
    <property type="match status" value="1"/>
</dbReference>
<evidence type="ECO:0000256" key="10">
    <source>
        <dbReference type="SAM" id="MobiDB-lite"/>
    </source>
</evidence>
<dbReference type="InterPro" id="IPR013122">
    <property type="entry name" value="PKD1_2_channel"/>
</dbReference>
<evidence type="ECO:0000313" key="13">
    <source>
        <dbReference type="EMBL" id="CAH1255661.1"/>
    </source>
</evidence>
<dbReference type="Pfam" id="PF08016">
    <property type="entry name" value="PKD_channel"/>
    <property type="match status" value="1"/>
</dbReference>
<evidence type="ECO:0000256" key="7">
    <source>
        <dbReference type="ARBA" id="ARBA00023180"/>
    </source>
</evidence>
<evidence type="ECO:0000256" key="3">
    <source>
        <dbReference type="ARBA" id="ARBA00022692"/>
    </source>
</evidence>
<keyword evidence="7" id="KW-0325">Glycoprotein</keyword>
<dbReference type="InterPro" id="IPR003915">
    <property type="entry name" value="PKD_2"/>
</dbReference>
<feature type="transmembrane region" description="Helical" evidence="11">
    <location>
        <begin position="1469"/>
        <end position="1490"/>
    </location>
</feature>
<dbReference type="FunFam" id="2.60.60.20:FF:000022">
    <property type="entry name" value="Uncharacterized protein"/>
    <property type="match status" value="1"/>
</dbReference>
<dbReference type="GO" id="GO:0016020">
    <property type="term" value="C:membrane"/>
    <property type="evidence" value="ECO:0007669"/>
    <property type="project" value="UniProtKB-SubCell"/>
</dbReference>
<feature type="disulfide bond" evidence="8">
    <location>
        <begin position="1120"/>
        <end position="1135"/>
    </location>
</feature>
<comment type="subcellular location">
    <subcellularLocation>
        <location evidence="1">Membrane</location>
        <topology evidence="1">Multi-pass membrane protein</topology>
    </subcellularLocation>
</comment>
<feature type="region of interest" description="Disordered" evidence="10">
    <location>
        <begin position="213"/>
        <end position="236"/>
    </location>
</feature>
<dbReference type="InterPro" id="IPR046338">
    <property type="entry name" value="GAIN_dom_sf"/>
</dbReference>
<feature type="transmembrane region" description="Helical" evidence="11">
    <location>
        <begin position="814"/>
        <end position="838"/>
    </location>
</feature>